<dbReference type="PANTHER" id="PTHR47803:SF1">
    <property type="entry name" value="TRNA-SPECIFIC ADENOSINE DEAMINASE 1"/>
    <property type="match status" value="1"/>
</dbReference>
<dbReference type="GO" id="GO:0002100">
    <property type="term" value="P:tRNA wobble adenosine to inosine editing"/>
    <property type="evidence" value="ECO:0007669"/>
    <property type="project" value="InterPro"/>
</dbReference>
<protein>
    <submittedName>
        <fullName evidence="2">Adenosine deaminase/editase</fullName>
    </submittedName>
</protein>
<dbReference type="InterPro" id="IPR002466">
    <property type="entry name" value="A_deamin"/>
</dbReference>
<dbReference type="PROSITE" id="PS50141">
    <property type="entry name" value="A_DEAMIN_EDITASE"/>
    <property type="match status" value="1"/>
</dbReference>
<dbReference type="Pfam" id="PF02137">
    <property type="entry name" value="A_deamin"/>
    <property type="match status" value="2"/>
</dbReference>
<gene>
    <name evidence="2" type="ORF">BKA67DRAFT_661681</name>
</gene>
<keyword evidence="3" id="KW-1185">Reference proteome</keyword>
<dbReference type="GO" id="GO:0043829">
    <property type="term" value="F:tRNA-specific adenosine-37 deaminase activity"/>
    <property type="evidence" value="ECO:0007669"/>
    <property type="project" value="TreeGrafter"/>
</dbReference>
<reference evidence="2" key="1">
    <citation type="journal article" date="2021" name="Nat. Commun.">
        <title>Genetic determinants of endophytism in the Arabidopsis root mycobiome.</title>
        <authorList>
            <person name="Mesny F."/>
            <person name="Miyauchi S."/>
            <person name="Thiergart T."/>
            <person name="Pickel B."/>
            <person name="Atanasova L."/>
            <person name="Karlsson M."/>
            <person name="Huettel B."/>
            <person name="Barry K.W."/>
            <person name="Haridas S."/>
            <person name="Chen C."/>
            <person name="Bauer D."/>
            <person name="Andreopoulos W."/>
            <person name="Pangilinan J."/>
            <person name="LaButti K."/>
            <person name="Riley R."/>
            <person name="Lipzen A."/>
            <person name="Clum A."/>
            <person name="Drula E."/>
            <person name="Henrissat B."/>
            <person name="Kohler A."/>
            <person name="Grigoriev I.V."/>
            <person name="Martin F.M."/>
            <person name="Hacquard S."/>
        </authorList>
    </citation>
    <scope>NUCLEOTIDE SEQUENCE</scope>
    <source>
        <strain evidence="2">MPI-SDFR-AT-0073</strain>
    </source>
</reference>
<feature type="domain" description="A to I editase" evidence="1">
    <location>
        <begin position="54"/>
        <end position="416"/>
    </location>
</feature>
<proteinExistence type="predicted"/>
<dbReference type="RefSeq" id="XP_045955232.1">
    <property type="nucleotide sequence ID" value="XM_046107863.1"/>
</dbReference>
<dbReference type="GO" id="GO:0003723">
    <property type="term" value="F:RNA binding"/>
    <property type="evidence" value="ECO:0007669"/>
    <property type="project" value="InterPro"/>
</dbReference>
<dbReference type="PANTHER" id="PTHR47803">
    <property type="entry name" value="TRNA-SPECIFIC ADENOSINE DEAMINASE 1"/>
    <property type="match status" value="1"/>
</dbReference>
<name>A0A9P8ZT29_9PEZI</name>
<dbReference type="GeneID" id="70136754"/>
<dbReference type="EMBL" id="JAGPXC010000007">
    <property type="protein sequence ID" value="KAH6648725.1"/>
    <property type="molecule type" value="Genomic_DNA"/>
</dbReference>
<dbReference type="AlphaFoldDB" id="A0A9P8ZT29"/>
<evidence type="ECO:0000259" key="1">
    <source>
        <dbReference type="PROSITE" id="PS50141"/>
    </source>
</evidence>
<sequence>MTVTPDIIASLVLHQFDQLPTKRKPLVRDNGVHEWVPLSGIVAQDKDNKLTCLSLATGMKCLPRSKLPKAQGNVLHDWHAEVLAIRAFNRFVLDEVESLSKGTATSSPYLRRRDEAEVLLPAGGDGGSSRQQQPPTWHAQPFAWREDVRLHMYCSEAPCGDASMELTMAAQDDASPWEVSPAALGPSSSGPVPGRSYFSHLGAVRLKPARADAPSTMSKSCSDKMASAECTSLLSSLASMFVCPSNAYLSSVILPTSQYSSSGCSRAFSSDGRMGGVEESQRSWGGGYRFQEFAVNTTDLEFKWSKRSVEARVQGEKGKLGASNLAVAWTGRGLEETTLGGTLQGRKAFDPKGASVVSRRRMWALSLEIAGVLGISMVLAQKALASQSYKDVKGSKLFEARRQVKQDVRSHALKGWARNEGDDNFSLEL</sequence>
<evidence type="ECO:0000313" key="3">
    <source>
        <dbReference type="Proteomes" id="UP000758603"/>
    </source>
</evidence>
<accession>A0A9P8ZT29</accession>
<dbReference type="SMART" id="SM00552">
    <property type="entry name" value="ADEAMc"/>
    <property type="match status" value="1"/>
</dbReference>
<dbReference type="Proteomes" id="UP000758603">
    <property type="component" value="Unassembled WGS sequence"/>
</dbReference>
<comment type="caution">
    <text evidence="2">The sequence shown here is derived from an EMBL/GenBank/DDBJ whole genome shotgun (WGS) entry which is preliminary data.</text>
</comment>
<dbReference type="InterPro" id="IPR042935">
    <property type="entry name" value="Tad1"/>
</dbReference>
<organism evidence="2 3">
    <name type="scientific">Truncatella angustata</name>
    <dbReference type="NCBI Taxonomy" id="152316"/>
    <lineage>
        <taxon>Eukaryota</taxon>
        <taxon>Fungi</taxon>
        <taxon>Dikarya</taxon>
        <taxon>Ascomycota</taxon>
        <taxon>Pezizomycotina</taxon>
        <taxon>Sordariomycetes</taxon>
        <taxon>Xylariomycetidae</taxon>
        <taxon>Amphisphaeriales</taxon>
        <taxon>Sporocadaceae</taxon>
        <taxon>Truncatella</taxon>
    </lineage>
</organism>
<dbReference type="OrthoDB" id="10268011at2759"/>
<evidence type="ECO:0000313" key="2">
    <source>
        <dbReference type="EMBL" id="KAH6648725.1"/>
    </source>
</evidence>